<evidence type="ECO:0000256" key="3">
    <source>
        <dbReference type="SAM" id="Coils"/>
    </source>
</evidence>
<evidence type="ECO:0000313" key="5">
    <source>
        <dbReference type="Proteomes" id="UP000694845"/>
    </source>
</evidence>
<dbReference type="PANTHER" id="PTHR45973:SF36">
    <property type="entry name" value="CENTRIOLIN"/>
    <property type="match status" value="1"/>
</dbReference>
<sequence>MRKAGRPTPLSGTGSTPKTGKTQPVSKRKLPQPVARNPKPMKPAKDEDDRNDSGEKSLVRYINDVMIKKISGKDVVKDITTLNLTLTTKDDGKKIRYIENLEGLVNLQVLKISHNQISKIERLHHLTQLRELDISCNRIGKVEGLETLMHLQSLNLSHNLIETIPAWLGKKLSALRVFHIAGNLLYSLSDVFRLRPLKDLVHLSLADNPLCDLPHHRLFAVFHLRTLQVLDKQAVTETERQEADKRFEQEELENLEMQLGQEEKKLRSLQKDHSQTVTEQEQSKSLIASLKTRNVEHQRSIHQLQEELHAKDDLLKRKTAELNKACEKQYRLEQELAFHKIDAKFEPLAFRHDIEEADGGTEESPYIGKAGYKRNELARQQFLTPKGQSIRESRQQSGDAVDSTLSPETQGQLHAILQDRLTDKQRQIASAEERLSKLQDKIDDAEMTLQDKNREMERLSIEPTQRPLSAAERQELTRRLGQRLQAVKDLQQQVAKLEEAMGETLDIIQSKEREMERLRRQLPGQRHPQYAEAATEMANKEQEVSDAGEKYRDLQQELEEVVALLAQELEKVNQVKQQMAKEKVDLNDNLKDELEDTIAGLTDFMQEAQRKAAEQDRKNQALQRERDQLLEQLRQAERSKRAHGGGDFMPDDWEDMQRRLDGLEAALAAAEAEKEELKASLQAEHDNKMDQEEERLKAAEEEATRLKSALNRQKQQAQAEKDALKQQLHAQQRQAEAIRRSADQSHDPKEIEVLANQLQALQAERDDLEDRLHDQQAQMQDALDASLHPDDVVARINQLKRHLEHGRGKMKPLDEEDTLGRSLAEVEDTVRDRLTDTVGEREEARRRQKKAEQEAEALRRQVAALEEQLEDVENEHRRRGKDSPELAVEDLRGRRQRQDAREARASQEEAAMVEAMREEVRRLGEKLRQRPPHREQAQDALRARQDPHTLAELQQLEVALAETQRQMRENDQLAADELARAEAEMRHLKDDLHQEMMRARERERQAKMQMEHQRREADRQTQEALAEVESRARERARRAAQELARAEDEMARLHHTLADREKQLQQEMQRGDATSKTLADQRNEIGALYDTLEEQRAEILKLHDALNRFTMPQPGMTGGIPPTTNDSNLEHLLREIERLKHALQQQRSFMSAPGIGDRPVNGIPPAFVTQQQAGSRPSAYIYSPPMQPTAAAAHRLPSQAPPSLPNQPRPPPTSTQQTVPQQRSDLHSTSYQDGVAVHSGTSGQPRPNQGLRNGPGLPSAIPNPQGMGPQPPPLSYPKVTPHGTVRAAPGFPTNQPADQSRGIPQSSGQPVPAGMPSDGNVQPPVSMAYPVGSTQGQQAGYVDGRPRTVQFAVPPAVSQTIGTGQVQQQTSDMPESQGANVNVQGAPIATAGVAPPTGQPVMAQIPLATVVGAVPGGPTPGLILGTAVPAQQTTARNLGVDSEETAPPGEGTAEILTEGESKSAVPVPAGSSKRSRTIILPPGGLFCNVPEHHHMEDEIARLKKLLAECRKSKRKRTDPETDKFKSVLENRNKELETLELAIQRQRETLRALHNADIDIRRQRDAAARELQELNTNIDRKSRRRDFLEGQEPITPEEADYEMLEASIDQDYLEDEIACLGRTLAKRRAELRVADRLLQECQADLKDATDKARSTLEQYDEGAKKLKQAQEDAEEIEKRSVKVAKDLVQAQEHLDQMQHDVKDMEEERRSQEDKMRAVDDILNEKDSMFRSLEGKIEQATDRLQKVQAELLLVEEKATEQQDNARQQNQLIADKTAELQRLEEQVEEENQRLIELNREIGRKQADLKDLTSDLDTNSKELVIALRDAENELTSLKQKVKETRVILDDLNHQKHDLLTTIEDQRSTLAQQHLDAEKENRTLQDVQASINKSRADLKHTLEMIQLEKTELEALKMQHEAKMGDLEKTQLAALQEKAELETLQVSCQEKRAELERTSKQLSLQRSEKERLTTELSAMEARAVTLHREEEGLEEQCRQWDSKVAQLTRQHMDLLASRKTEEAKLEDILQDLTTGQEKLDRVNSKRELLTNQFQSYKQQVKETGKELRLAREELQKVQDENECLFYLELQATVTTCMYQELQEHEHQKSEARADLARLHSSVEKTQQTLLQLADEHKTKQEALQRLKRAVVERHQEVESGQHHVERVQADVEQEENRLSRLIGGLTVEAEHLRSDITTKRQELEEARRRLMEVQTQTEQQQQNRRTVNEQQAHITQLESDIKERLEEKTKLAEALNFSHTEMNSLRKDKESLEKRLSEIMSELDETRDRLHHAKQKFKDRQMEFEREVEEANMAASEHCSQADRLSLRLKDVTQQYIQLQSQSSRELEEERRAKAEALEKLRELSHREETASVDGTSDLDELEDLQRQKLDLTKHLVELQSNIQQARLDASLIRDGDFLHDMSSAEESRWRQDKEKAKMQEEQDRLKLQIRQRVSRQAEMLDSVKERTNSTLHSLKRKLDNLEGLVSSNSATARSMASTQSSVDGDNSLNELGVGNSDRYPQHDTSPIRITSGKHRPLKGILKTTQEIDQPPPTSVPSRTYSSQRHRRTSPSRPVQQKQRQTAGDSGRGRLEDFMNSIQRLKEEKLAQIEHSSYHS</sequence>
<dbReference type="InterPro" id="IPR003591">
    <property type="entry name" value="Leu-rich_rpt_typical-subtyp"/>
</dbReference>
<dbReference type="OrthoDB" id="433501at2759"/>
<dbReference type="KEGG" id="aplc:110981577"/>
<feature type="coiled-coil region" evidence="3">
    <location>
        <begin position="1630"/>
        <end position="1850"/>
    </location>
</feature>
<dbReference type="SMART" id="SM00369">
    <property type="entry name" value="LRR_TYP"/>
    <property type="match status" value="4"/>
</dbReference>
<dbReference type="Gene3D" id="3.80.10.10">
    <property type="entry name" value="Ribonuclease Inhibitor"/>
    <property type="match status" value="1"/>
</dbReference>
<feature type="region of interest" description="Disordered" evidence="4">
    <location>
        <begin position="1"/>
        <end position="55"/>
    </location>
</feature>
<evidence type="ECO:0000256" key="4">
    <source>
        <dbReference type="SAM" id="MobiDB-lite"/>
    </source>
</evidence>
<feature type="region of interest" description="Disordered" evidence="4">
    <location>
        <begin position="2486"/>
        <end position="2587"/>
    </location>
</feature>
<dbReference type="InterPro" id="IPR001611">
    <property type="entry name" value="Leu-rich_rpt"/>
</dbReference>
<feature type="compositionally biased region" description="Basic and acidic residues" evidence="4">
    <location>
        <begin position="881"/>
        <end position="907"/>
    </location>
</feature>
<feature type="compositionally biased region" description="Basic and acidic residues" evidence="4">
    <location>
        <begin position="828"/>
        <end position="852"/>
    </location>
</feature>
<keyword evidence="3" id="KW-0175">Coiled coil</keyword>
<name>A0A8B7YR42_ACAPL</name>
<evidence type="ECO:0000256" key="1">
    <source>
        <dbReference type="ARBA" id="ARBA00022614"/>
    </source>
</evidence>
<feature type="coiled-coil region" evidence="3">
    <location>
        <begin position="1890"/>
        <end position="2004"/>
    </location>
</feature>
<dbReference type="InterPro" id="IPR032675">
    <property type="entry name" value="LRR_dom_sf"/>
</dbReference>
<feature type="compositionally biased region" description="Polar residues" evidence="4">
    <location>
        <begin position="2565"/>
        <end position="2578"/>
    </location>
</feature>
<feature type="coiled-coil region" evidence="3">
    <location>
        <begin position="2183"/>
        <end position="2403"/>
    </location>
</feature>
<feature type="coiled-coil region" evidence="3">
    <location>
        <begin position="953"/>
        <end position="1098"/>
    </location>
</feature>
<feature type="compositionally biased region" description="Polar residues" evidence="4">
    <location>
        <begin position="395"/>
        <end position="407"/>
    </location>
</feature>
<feature type="compositionally biased region" description="Low complexity" evidence="4">
    <location>
        <begin position="1214"/>
        <end position="1223"/>
    </location>
</feature>
<feature type="region of interest" description="Disordered" evidence="4">
    <location>
        <begin position="384"/>
        <end position="407"/>
    </location>
</feature>
<dbReference type="RefSeq" id="XP_022094925.1">
    <property type="nucleotide sequence ID" value="XM_022239233.1"/>
</dbReference>
<feature type="region of interest" description="Disordered" evidence="4">
    <location>
        <begin position="870"/>
        <end position="910"/>
    </location>
</feature>
<dbReference type="PROSITE" id="PS51450">
    <property type="entry name" value="LRR"/>
    <property type="match status" value="3"/>
</dbReference>
<dbReference type="InterPro" id="IPR050576">
    <property type="entry name" value="Cilia_flagella_integrity"/>
</dbReference>
<evidence type="ECO:0000313" key="6">
    <source>
        <dbReference type="RefSeq" id="XP_022094925.1"/>
    </source>
</evidence>
<dbReference type="Pfam" id="PF14580">
    <property type="entry name" value="LRR_9"/>
    <property type="match status" value="1"/>
</dbReference>
<keyword evidence="1" id="KW-0433">Leucine-rich repeat</keyword>
<evidence type="ECO:0000256" key="2">
    <source>
        <dbReference type="ARBA" id="ARBA00022737"/>
    </source>
</evidence>
<dbReference type="OMA" id="EDNQRHC"/>
<feature type="compositionally biased region" description="Pro residues" evidence="4">
    <location>
        <begin position="1199"/>
        <end position="1213"/>
    </location>
</feature>
<feature type="coiled-coil region" evidence="3">
    <location>
        <begin position="238"/>
        <end position="321"/>
    </location>
</feature>
<dbReference type="GeneID" id="110981577"/>
<protein>
    <submittedName>
        <fullName evidence="6">Centriolin-like</fullName>
    </submittedName>
</protein>
<keyword evidence="5" id="KW-1185">Reference proteome</keyword>
<gene>
    <name evidence="6" type="primary">LOC110981577</name>
</gene>
<feature type="region of interest" description="Disordered" evidence="4">
    <location>
        <begin position="674"/>
        <end position="747"/>
    </location>
</feature>
<dbReference type="PANTHER" id="PTHR45973">
    <property type="entry name" value="PROTEIN PHOSPHATASE 1 REGULATORY SUBUNIT SDS22-RELATED"/>
    <property type="match status" value="1"/>
</dbReference>
<reference evidence="6" key="1">
    <citation type="submission" date="2025-08" db="UniProtKB">
        <authorList>
            <consortium name="RefSeq"/>
        </authorList>
    </citation>
    <scope>IDENTIFICATION</scope>
</reference>
<feature type="compositionally biased region" description="Polar residues" evidence="4">
    <location>
        <begin position="1239"/>
        <end position="1251"/>
    </location>
</feature>
<dbReference type="SMART" id="SM00365">
    <property type="entry name" value="LRR_SD22"/>
    <property type="match status" value="3"/>
</dbReference>
<feature type="compositionally biased region" description="Basic and acidic residues" evidence="4">
    <location>
        <begin position="43"/>
        <end position="55"/>
    </location>
</feature>
<feature type="compositionally biased region" description="Low complexity" evidence="4">
    <location>
        <begin position="7"/>
        <end position="22"/>
    </location>
</feature>
<feature type="region of interest" description="Disordered" evidence="4">
    <location>
        <begin position="1170"/>
        <end position="1338"/>
    </location>
</feature>
<proteinExistence type="predicted"/>
<dbReference type="SUPFAM" id="SSF52075">
    <property type="entry name" value="Outer arm dynein light chain 1"/>
    <property type="match status" value="1"/>
</dbReference>
<feature type="region of interest" description="Disordered" evidence="4">
    <location>
        <begin position="803"/>
        <end position="852"/>
    </location>
</feature>
<feature type="compositionally biased region" description="Polar residues" evidence="4">
    <location>
        <begin position="2486"/>
        <end position="2504"/>
    </location>
</feature>
<feature type="coiled-coil region" evidence="3">
    <location>
        <begin position="1492"/>
        <end position="1590"/>
    </location>
</feature>
<keyword evidence="2" id="KW-0677">Repeat</keyword>
<dbReference type="Proteomes" id="UP000694845">
    <property type="component" value="Unplaced"/>
</dbReference>
<feature type="compositionally biased region" description="Basic and acidic residues" evidence="4">
    <location>
        <begin position="736"/>
        <end position="747"/>
    </location>
</feature>
<accession>A0A8B7YR42</accession>
<dbReference type="SUPFAM" id="SSF57997">
    <property type="entry name" value="Tropomyosin"/>
    <property type="match status" value="1"/>
</dbReference>
<feature type="compositionally biased region" description="Polar residues" evidence="4">
    <location>
        <begin position="1292"/>
        <end position="1309"/>
    </location>
</feature>
<organism evidence="5 6">
    <name type="scientific">Acanthaster planci</name>
    <name type="common">Crown-of-thorns starfish</name>
    <dbReference type="NCBI Taxonomy" id="133434"/>
    <lineage>
        <taxon>Eukaryota</taxon>
        <taxon>Metazoa</taxon>
        <taxon>Echinodermata</taxon>
        <taxon>Eleutherozoa</taxon>
        <taxon>Asterozoa</taxon>
        <taxon>Asteroidea</taxon>
        <taxon>Valvatacea</taxon>
        <taxon>Valvatida</taxon>
        <taxon>Acanthasteridae</taxon>
        <taxon>Acanthaster</taxon>
    </lineage>
</organism>
<feature type="coiled-coil region" evidence="3">
    <location>
        <begin position="2033"/>
        <end position="2143"/>
    </location>
</feature>
<feature type="compositionally biased region" description="Basic and acidic residues" evidence="4">
    <location>
        <begin position="674"/>
        <end position="705"/>
    </location>
</feature>